<dbReference type="GO" id="GO:0009318">
    <property type="term" value="C:exodeoxyribonuclease VII complex"/>
    <property type="evidence" value="ECO:0007669"/>
    <property type="project" value="UniProtKB-UniRule"/>
</dbReference>
<dbReference type="NCBIfam" id="TIGR00237">
    <property type="entry name" value="xseA"/>
    <property type="match status" value="1"/>
</dbReference>
<comment type="subunit">
    <text evidence="5">Heterooligomer composed of large and small subunits.</text>
</comment>
<keyword evidence="1 5" id="KW-0963">Cytoplasm</keyword>
<dbReference type="Pfam" id="PF02601">
    <property type="entry name" value="Exonuc_VII_L"/>
    <property type="match status" value="1"/>
</dbReference>
<dbReference type="EC" id="3.1.11.6" evidence="5"/>
<evidence type="ECO:0000256" key="3">
    <source>
        <dbReference type="ARBA" id="ARBA00022801"/>
    </source>
</evidence>
<dbReference type="InterPro" id="IPR020579">
    <property type="entry name" value="Exonuc_VII_lsu_C"/>
</dbReference>
<dbReference type="Pfam" id="PF13742">
    <property type="entry name" value="tRNA_anti_2"/>
    <property type="match status" value="1"/>
</dbReference>
<keyword evidence="4 5" id="KW-0269">Exonuclease</keyword>
<feature type="coiled-coil region" evidence="7">
    <location>
        <begin position="277"/>
        <end position="304"/>
    </location>
</feature>
<gene>
    <name evidence="5 10" type="primary">xseA</name>
    <name evidence="10" type="ORF">IAC58_01440</name>
</gene>
<keyword evidence="2 5" id="KW-0540">Nuclease</keyword>
<evidence type="ECO:0000313" key="10">
    <source>
        <dbReference type="EMBL" id="MBO8427206.1"/>
    </source>
</evidence>
<dbReference type="PANTHER" id="PTHR30008:SF0">
    <property type="entry name" value="EXODEOXYRIBONUCLEASE 7 LARGE SUBUNIT"/>
    <property type="match status" value="1"/>
</dbReference>
<comment type="subcellular location">
    <subcellularLocation>
        <location evidence="5 6">Cytoplasm</location>
    </subcellularLocation>
</comment>
<dbReference type="EMBL" id="JADIMY010000027">
    <property type="protein sequence ID" value="MBO8427206.1"/>
    <property type="molecule type" value="Genomic_DNA"/>
</dbReference>
<dbReference type="InterPro" id="IPR003753">
    <property type="entry name" value="Exonuc_VII_L"/>
</dbReference>
<evidence type="ECO:0000259" key="9">
    <source>
        <dbReference type="Pfam" id="PF13742"/>
    </source>
</evidence>
<feature type="domain" description="OB-fold nucleic acid binding" evidence="9">
    <location>
        <begin position="10"/>
        <end position="105"/>
    </location>
</feature>
<keyword evidence="3 5" id="KW-0378">Hydrolase</keyword>
<dbReference type="InterPro" id="IPR025824">
    <property type="entry name" value="OB-fold_nuc-bd_dom"/>
</dbReference>
<evidence type="ECO:0000259" key="8">
    <source>
        <dbReference type="Pfam" id="PF02601"/>
    </source>
</evidence>
<reference evidence="10" key="1">
    <citation type="submission" date="2020-10" db="EMBL/GenBank/DDBJ databases">
        <authorList>
            <person name="Gilroy R."/>
        </authorList>
    </citation>
    <scope>NUCLEOTIDE SEQUENCE</scope>
    <source>
        <strain evidence="10">11159</strain>
    </source>
</reference>
<evidence type="ECO:0000256" key="6">
    <source>
        <dbReference type="RuleBase" id="RU004355"/>
    </source>
</evidence>
<evidence type="ECO:0000256" key="2">
    <source>
        <dbReference type="ARBA" id="ARBA00022722"/>
    </source>
</evidence>
<name>A0A9D9GVY8_9BACL</name>
<evidence type="ECO:0000256" key="7">
    <source>
        <dbReference type="SAM" id="Coils"/>
    </source>
</evidence>
<dbReference type="GO" id="GO:0005737">
    <property type="term" value="C:cytoplasm"/>
    <property type="evidence" value="ECO:0007669"/>
    <property type="project" value="UniProtKB-SubCell"/>
</dbReference>
<evidence type="ECO:0000256" key="4">
    <source>
        <dbReference type="ARBA" id="ARBA00022839"/>
    </source>
</evidence>
<dbReference type="AlphaFoldDB" id="A0A9D9GVY8"/>
<reference evidence="10" key="2">
    <citation type="journal article" date="2021" name="PeerJ">
        <title>Extensive microbial diversity within the chicken gut microbiome revealed by metagenomics and culture.</title>
        <authorList>
            <person name="Gilroy R."/>
            <person name="Ravi A."/>
            <person name="Getino M."/>
            <person name="Pursley I."/>
            <person name="Horton D.L."/>
            <person name="Alikhan N.F."/>
            <person name="Baker D."/>
            <person name="Gharbi K."/>
            <person name="Hall N."/>
            <person name="Watson M."/>
            <person name="Adriaenssens E.M."/>
            <person name="Foster-Nyarko E."/>
            <person name="Jarju S."/>
            <person name="Secka A."/>
            <person name="Antonio M."/>
            <person name="Oren A."/>
            <person name="Chaudhuri R.R."/>
            <person name="La Ragione R."/>
            <person name="Hildebrand F."/>
            <person name="Pallen M.J."/>
        </authorList>
    </citation>
    <scope>NUCLEOTIDE SEQUENCE</scope>
    <source>
        <strain evidence="10">11159</strain>
    </source>
</reference>
<proteinExistence type="inferred from homology"/>
<comment type="function">
    <text evidence="5">Bidirectionally degrades single-stranded DNA into large acid-insoluble oligonucleotides, which are then degraded further into small acid-soluble oligonucleotides.</text>
</comment>
<dbReference type="GO" id="GO:0006308">
    <property type="term" value="P:DNA catabolic process"/>
    <property type="evidence" value="ECO:0007669"/>
    <property type="project" value="UniProtKB-UniRule"/>
</dbReference>
<comment type="caution">
    <text evidence="10">The sequence shown here is derived from an EMBL/GenBank/DDBJ whole genome shotgun (WGS) entry which is preliminary data.</text>
</comment>
<dbReference type="GO" id="GO:0008855">
    <property type="term" value="F:exodeoxyribonuclease VII activity"/>
    <property type="evidence" value="ECO:0007669"/>
    <property type="project" value="UniProtKB-UniRule"/>
</dbReference>
<feature type="domain" description="Exonuclease VII large subunit C-terminal" evidence="8">
    <location>
        <begin position="129"/>
        <end position="419"/>
    </location>
</feature>
<comment type="catalytic activity">
    <reaction evidence="5 6">
        <text>Exonucleolytic cleavage in either 5'- to 3'- or 3'- to 5'-direction to yield nucleoside 5'-phosphates.</text>
        <dbReference type="EC" id="3.1.11.6"/>
    </reaction>
</comment>
<organism evidence="10 11">
    <name type="scientific">Candidatus Onthovivens merdipullorum</name>
    <dbReference type="NCBI Taxonomy" id="2840889"/>
    <lineage>
        <taxon>Bacteria</taxon>
        <taxon>Bacillati</taxon>
        <taxon>Bacillota</taxon>
        <taxon>Bacilli</taxon>
        <taxon>Bacillales</taxon>
        <taxon>Candidatus Onthovivens</taxon>
    </lineage>
</organism>
<dbReference type="Proteomes" id="UP000823613">
    <property type="component" value="Unassembled WGS sequence"/>
</dbReference>
<evidence type="ECO:0000256" key="5">
    <source>
        <dbReference type="HAMAP-Rule" id="MF_00378"/>
    </source>
</evidence>
<keyword evidence="7" id="KW-0175">Coiled coil</keyword>
<sequence length="428" mass="48871">MEESNNPKYLTISEVNSIIHDIFINIPLFRKIYLKGEISNYKGANRAGHIYFTLKDEESSISAVIFKYDTFHIKEEFKNGDEVLVCGEISIYKTNGTYQVIIHEMSLYGIGNYLINREKLKKKLLEAGYFNEDHKLKTPNFPMNIAVITGENSAAIRDFRFNLYRRWPIGNYKFYTCLVQGEQAPKSIIEALTKAANDNPDVILLGRGGGASDDLTAFDNEELVKFIYNLKIPLISAIGHEINSTFTDYVSDKHASTPTGACEMAVPNYEEVLNDLNQLKENILTKVETKIQDLELKINKLQSLKVFKDINTIYDLKFNSIEKLSLSINSSLNQKLDNKLNYIVTFKQSLDYLINKKIISIENLLSIYERTIELSNPHNILSKGYSIIYNKDNKVVNNENDVNIDEDIKILLNKGNITATVKEINTNE</sequence>
<comment type="similarity">
    <text evidence="5 6">Belongs to the XseA family.</text>
</comment>
<accession>A0A9D9GVY8</accession>
<evidence type="ECO:0000256" key="1">
    <source>
        <dbReference type="ARBA" id="ARBA00022490"/>
    </source>
</evidence>
<protein>
    <recommendedName>
        <fullName evidence="5">Exodeoxyribonuclease 7 large subunit</fullName>
        <ecNumber evidence="5">3.1.11.6</ecNumber>
    </recommendedName>
    <alternativeName>
        <fullName evidence="5">Exodeoxyribonuclease VII large subunit</fullName>
        <shortName evidence="5">Exonuclease VII large subunit</shortName>
    </alternativeName>
</protein>
<dbReference type="Gene3D" id="2.40.50.1010">
    <property type="match status" value="1"/>
</dbReference>
<evidence type="ECO:0000313" key="11">
    <source>
        <dbReference type="Proteomes" id="UP000823613"/>
    </source>
</evidence>
<dbReference type="PANTHER" id="PTHR30008">
    <property type="entry name" value="EXODEOXYRIBONUCLEASE 7 LARGE SUBUNIT"/>
    <property type="match status" value="1"/>
</dbReference>
<dbReference type="HAMAP" id="MF_00378">
    <property type="entry name" value="Exonuc_7_L"/>
    <property type="match status" value="1"/>
</dbReference>
<dbReference type="GO" id="GO:0003676">
    <property type="term" value="F:nucleic acid binding"/>
    <property type="evidence" value="ECO:0007669"/>
    <property type="project" value="InterPro"/>
</dbReference>
<dbReference type="CDD" id="cd04489">
    <property type="entry name" value="ExoVII_LU_OBF"/>
    <property type="match status" value="1"/>
</dbReference>